<accession>A0A975G9Q4</accession>
<comment type="similarity">
    <text evidence="1 5">Belongs to the bacterial ribosomal protein bL32 family.</text>
</comment>
<dbReference type="InterPro" id="IPR044957">
    <property type="entry name" value="Ribosomal_bL32_bact"/>
</dbReference>
<dbReference type="EMBL" id="CP060096">
    <property type="protein sequence ID" value="QSZ26651.1"/>
    <property type="molecule type" value="Genomic_DNA"/>
</dbReference>
<dbReference type="KEGG" id="aaut:ACETAC_06965"/>
<dbReference type="GO" id="GO:0015934">
    <property type="term" value="C:large ribosomal subunit"/>
    <property type="evidence" value="ECO:0007669"/>
    <property type="project" value="InterPro"/>
</dbReference>
<dbReference type="HAMAP" id="MF_00340">
    <property type="entry name" value="Ribosomal_bL32"/>
    <property type="match status" value="1"/>
</dbReference>
<evidence type="ECO:0000256" key="1">
    <source>
        <dbReference type="ARBA" id="ARBA00008560"/>
    </source>
</evidence>
<dbReference type="Proteomes" id="UP000671913">
    <property type="component" value="Chromosome"/>
</dbReference>
<name>A0A975G9Q4_9THEO</name>
<dbReference type="RefSeq" id="WP_284679328.1">
    <property type="nucleotide sequence ID" value="NZ_CP060096.1"/>
</dbReference>
<dbReference type="GO" id="GO:0003735">
    <property type="term" value="F:structural constituent of ribosome"/>
    <property type="evidence" value="ECO:0007669"/>
    <property type="project" value="InterPro"/>
</dbReference>
<evidence type="ECO:0000313" key="7">
    <source>
        <dbReference type="EMBL" id="QSZ26651.1"/>
    </source>
</evidence>
<dbReference type="Gene3D" id="1.20.5.640">
    <property type="entry name" value="Single helix bin"/>
    <property type="match status" value="1"/>
</dbReference>
<organism evidence="7 8">
    <name type="scientific">Aceticella autotrophica</name>
    <dbReference type="NCBI Taxonomy" id="2755338"/>
    <lineage>
        <taxon>Bacteria</taxon>
        <taxon>Bacillati</taxon>
        <taxon>Bacillota</taxon>
        <taxon>Clostridia</taxon>
        <taxon>Thermoanaerobacterales</taxon>
        <taxon>Thermoanaerobacteraceae</taxon>
        <taxon>Aceticella</taxon>
    </lineage>
</organism>
<gene>
    <name evidence="5 7" type="primary">rpmF</name>
    <name evidence="7" type="ORF">ACETAC_06965</name>
</gene>
<reference evidence="7" key="1">
    <citation type="submission" date="2020-08" db="EMBL/GenBank/DDBJ databases">
        <title>Genomic insights into the carbon and energy metabolism of the first obligate autotrophic acetogenic bacterium Aceticella autotrophica gen. nov., sp. nov.</title>
        <authorList>
            <person name="Toshchakov S.V."/>
            <person name="Elcheninov A.G."/>
            <person name="Kublanov I.V."/>
            <person name="Frolov E.N."/>
            <person name="Lebedinsky A.V."/>
        </authorList>
    </citation>
    <scope>NUCLEOTIDE SEQUENCE</scope>
    <source>
        <strain evidence="7">3443-3Ac</strain>
    </source>
</reference>
<sequence length="59" mass="7002">MPVPKRKTSKARRDKRRHSSKLKLPAYVLCPQCHEPKLPHRVCKNCGFYNDREVIKVEE</sequence>
<dbReference type="PANTHER" id="PTHR35534">
    <property type="entry name" value="50S RIBOSOMAL PROTEIN L32"/>
    <property type="match status" value="1"/>
</dbReference>
<dbReference type="GO" id="GO:0006412">
    <property type="term" value="P:translation"/>
    <property type="evidence" value="ECO:0007669"/>
    <property type="project" value="UniProtKB-UniRule"/>
</dbReference>
<evidence type="ECO:0000313" key="8">
    <source>
        <dbReference type="Proteomes" id="UP000671913"/>
    </source>
</evidence>
<evidence type="ECO:0000256" key="2">
    <source>
        <dbReference type="ARBA" id="ARBA00022980"/>
    </source>
</evidence>
<keyword evidence="3 5" id="KW-0687">Ribonucleoprotein</keyword>
<evidence type="ECO:0000256" key="3">
    <source>
        <dbReference type="ARBA" id="ARBA00023274"/>
    </source>
</evidence>
<keyword evidence="2 5" id="KW-0689">Ribosomal protein</keyword>
<keyword evidence="8" id="KW-1185">Reference proteome</keyword>
<evidence type="ECO:0000256" key="4">
    <source>
        <dbReference type="ARBA" id="ARBA00035178"/>
    </source>
</evidence>
<dbReference type="InterPro" id="IPR011332">
    <property type="entry name" value="Ribosomal_zn-bd"/>
</dbReference>
<evidence type="ECO:0000256" key="6">
    <source>
        <dbReference type="SAM" id="MobiDB-lite"/>
    </source>
</evidence>
<dbReference type="AlphaFoldDB" id="A0A975G9Q4"/>
<proteinExistence type="inferred from homology"/>
<dbReference type="PANTHER" id="PTHR35534:SF1">
    <property type="entry name" value="LARGE RIBOSOMAL SUBUNIT PROTEIN BL32"/>
    <property type="match status" value="1"/>
</dbReference>
<evidence type="ECO:0000256" key="5">
    <source>
        <dbReference type="HAMAP-Rule" id="MF_00340"/>
    </source>
</evidence>
<protein>
    <recommendedName>
        <fullName evidence="4 5">Large ribosomal subunit protein bL32</fullName>
    </recommendedName>
</protein>
<dbReference type="Pfam" id="PF01783">
    <property type="entry name" value="Ribosomal_L32p"/>
    <property type="match status" value="1"/>
</dbReference>
<dbReference type="InterPro" id="IPR002677">
    <property type="entry name" value="Ribosomal_bL32"/>
</dbReference>
<dbReference type="NCBIfam" id="TIGR01031">
    <property type="entry name" value="rpmF_bact"/>
    <property type="match status" value="1"/>
</dbReference>
<dbReference type="SUPFAM" id="SSF57829">
    <property type="entry name" value="Zn-binding ribosomal proteins"/>
    <property type="match status" value="1"/>
</dbReference>
<feature type="region of interest" description="Disordered" evidence="6">
    <location>
        <begin position="1"/>
        <end position="20"/>
    </location>
</feature>